<accession>A0A7S1FDY8</accession>
<dbReference type="EMBL" id="HBFQ01050840">
    <property type="protein sequence ID" value="CAD8861874.1"/>
    <property type="molecule type" value="Transcribed_RNA"/>
</dbReference>
<protein>
    <submittedName>
        <fullName evidence="1">Uncharacterized protein</fullName>
    </submittedName>
</protein>
<sequence length="101" mass="11497">MCDRALDICPFSRSIPRGTHENTTDRKDERVFSPDRVRHTCGQAPGIGLIKFLPLRANKLLFQRLQERTTQVEQQSQAQVEAAVPLFLNVTSFTLKNGRTE</sequence>
<organism evidence="1">
    <name type="scientific">Noctiluca scintillans</name>
    <name type="common">Sea sparkle</name>
    <name type="synonym">Red tide dinoflagellate</name>
    <dbReference type="NCBI Taxonomy" id="2966"/>
    <lineage>
        <taxon>Eukaryota</taxon>
        <taxon>Sar</taxon>
        <taxon>Alveolata</taxon>
        <taxon>Dinophyceae</taxon>
        <taxon>Noctilucales</taxon>
        <taxon>Noctilucaceae</taxon>
        <taxon>Noctiluca</taxon>
    </lineage>
</organism>
<evidence type="ECO:0000313" key="1">
    <source>
        <dbReference type="EMBL" id="CAD8861874.1"/>
    </source>
</evidence>
<name>A0A7S1FDY8_NOCSC</name>
<gene>
    <name evidence="1" type="ORF">NSCI0253_LOCUS36229</name>
</gene>
<dbReference type="AlphaFoldDB" id="A0A7S1FDY8"/>
<proteinExistence type="predicted"/>
<reference evidence="1" key="1">
    <citation type="submission" date="2021-01" db="EMBL/GenBank/DDBJ databases">
        <authorList>
            <person name="Corre E."/>
            <person name="Pelletier E."/>
            <person name="Niang G."/>
            <person name="Scheremetjew M."/>
            <person name="Finn R."/>
            <person name="Kale V."/>
            <person name="Holt S."/>
            <person name="Cochrane G."/>
            <person name="Meng A."/>
            <person name="Brown T."/>
            <person name="Cohen L."/>
        </authorList>
    </citation>
    <scope>NUCLEOTIDE SEQUENCE</scope>
</reference>